<dbReference type="KEGG" id="vzi:G5S32_08420"/>
<keyword evidence="1" id="KW-1133">Transmembrane helix</keyword>
<protein>
    <submittedName>
        <fullName evidence="3">DMT family transporter</fullName>
    </submittedName>
</protein>
<accession>A0A6G7CIV3</accession>
<dbReference type="Proteomes" id="UP000503003">
    <property type="component" value="Chromosome 1"/>
</dbReference>
<sequence>MLSINKGIVLCFAAYASFSVQDAVMKWMVADFSVAELLFWRSLTMLLVCLAIGRRQLVSQTLASPVLKPLMWRSFIAGLAWVFYYLSAKELTLAQMTTLYYSAPVIVVVLAVAFLQEKPTPMQWASVVIGFVGVLVASRPSFTSQALSVFYALFSALLWAYTYVLLRQLAGKASVLMQMFAANGMFVLMTGLSLPFTFTVWDDNTIMVMLLTGLIGGLGQYLLFVSFEHVEATVLAPIEYTGLIWAFLFSFLIWGDEPNAFLISGAVLIAISGLVSIIANDRKTKSLMVNAES</sequence>
<evidence type="ECO:0000313" key="3">
    <source>
        <dbReference type="EMBL" id="QIH42014.1"/>
    </source>
</evidence>
<feature type="domain" description="EamA" evidence="2">
    <location>
        <begin position="148"/>
        <end position="274"/>
    </location>
</feature>
<gene>
    <name evidence="3" type="ORF">G5S32_08420</name>
</gene>
<dbReference type="Pfam" id="PF00892">
    <property type="entry name" value="EamA"/>
    <property type="match status" value="2"/>
</dbReference>
<feature type="transmembrane region" description="Helical" evidence="1">
    <location>
        <begin position="206"/>
        <end position="227"/>
    </location>
</feature>
<feature type="transmembrane region" description="Helical" evidence="1">
    <location>
        <begin position="173"/>
        <end position="194"/>
    </location>
</feature>
<evidence type="ECO:0000256" key="1">
    <source>
        <dbReference type="SAM" id="Phobius"/>
    </source>
</evidence>
<evidence type="ECO:0000259" key="2">
    <source>
        <dbReference type="Pfam" id="PF00892"/>
    </source>
</evidence>
<feature type="transmembrane region" description="Helical" evidence="1">
    <location>
        <begin position="98"/>
        <end position="115"/>
    </location>
</feature>
<proteinExistence type="predicted"/>
<feature type="transmembrane region" description="Helical" evidence="1">
    <location>
        <begin position="38"/>
        <end position="58"/>
    </location>
</feature>
<feature type="transmembrane region" description="Helical" evidence="1">
    <location>
        <begin position="260"/>
        <end position="279"/>
    </location>
</feature>
<dbReference type="EMBL" id="CP049331">
    <property type="protein sequence ID" value="QIH42014.1"/>
    <property type="molecule type" value="Genomic_DNA"/>
</dbReference>
<dbReference type="InterPro" id="IPR037185">
    <property type="entry name" value="EmrE-like"/>
</dbReference>
<dbReference type="PANTHER" id="PTHR22911">
    <property type="entry name" value="ACYL-MALONYL CONDENSING ENZYME-RELATED"/>
    <property type="match status" value="1"/>
</dbReference>
<dbReference type="GO" id="GO:0016020">
    <property type="term" value="C:membrane"/>
    <property type="evidence" value="ECO:0007669"/>
    <property type="project" value="InterPro"/>
</dbReference>
<dbReference type="InterPro" id="IPR000620">
    <property type="entry name" value="EamA_dom"/>
</dbReference>
<dbReference type="AlphaFoldDB" id="A0A6G7CIV3"/>
<organism evidence="3 4">
    <name type="scientific">Vibrio ziniensis</name>
    <dbReference type="NCBI Taxonomy" id="2711221"/>
    <lineage>
        <taxon>Bacteria</taxon>
        <taxon>Pseudomonadati</taxon>
        <taxon>Pseudomonadota</taxon>
        <taxon>Gammaproteobacteria</taxon>
        <taxon>Vibrionales</taxon>
        <taxon>Vibrionaceae</taxon>
        <taxon>Vibrio</taxon>
    </lineage>
</organism>
<feature type="transmembrane region" description="Helical" evidence="1">
    <location>
        <begin position="234"/>
        <end position="254"/>
    </location>
</feature>
<feature type="domain" description="EamA" evidence="2">
    <location>
        <begin position="6"/>
        <end position="138"/>
    </location>
</feature>
<feature type="transmembrane region" description="Helical" evidence="1">
    <location>
        <begin position="122"/>
        <end position="142"/>
    </location>
</feature>
<feature type="transmembrane region" description="Helical" evidence="1">
    <location>
        <begin position="148"/>
        <end position="166"/>
    </location>
</feature>
<dbReference type="RefSeq" id="WP_165311593.1">
    <property type="nucleotide sequence ID" value="NZ_CP049331.1"/>
</dbReference>
<dbReference type="PANTHER" id="PTHR22911:SF103">
    <property type="entry name" value="BLR2811 PROTEIN"/>
    <property type="match status" value="1"/>
</dbReference>
<keyword evidence="1" id="KW-0812">Transmembrane</keyword>
<reference evidence="3 4" key="1">
    <citation type="submission" date="2020-02" db="EMBL/GenBank/DDBJ databases">
        <title>A complete genome of a marine bacterium Vibrio sp. ZWAL4003 isolated from the mangrove sediment with the ability to degrade polysaccharides.</title>
        <authorList>
            <person name="Wu J."/>
            <person name="Qu W."/>
            <person name="Zeng R."/>
        </authorList>
    </citation>
    <scope>NUCLEOTIDE SEQUENCE [LARGE SCALE GENOMIC DNA]</scope>
    <source>
        <strain evidence="3 4">ZWAL4003</strain>
    </source>
</reference>
<keyword evidence="1" id="KW-0472">Membrane</keyword>
<evidence type="ECO:0000313" key="4">
    <source>
        <dbReference type="Proteomes" id="UP000503003"/>
    </source>
</evidence>
<feature type="transmembrane region" description="Helical" evidence="1">
    <location>
        <begin position="70"/>
        <end position="86"/>
    </location>
</feature>
<keyword evidence="4" id="KW-1185">Reference proteome</keyword>
<dbReference type="SUPFAM" id="SSF103481">
    <property type="entry name" value="Multidrug resistance efflux transporter EmrE"/>
    <property type="match status" value="2"/>
</dbReference>
<name>A0A6G7CIV3_9VIBR</name>